<dbReference type="InterPro" id="IPR000679">
    <property type="entry name" value="Znf_GATA"/>
</dbReference>
<feature type="compositionally biased region" description="Polar residues" evidence="7">
    <location>
        <begin position="841"/>
        <end position="853"/>
    </location>
</feature>
<dbReference type="Pfam" id="PF00320">
    <property type="entry name" value="GATA"/>
    <property type="match status" value="1"/>
</dbReference>
<feature type="region of interest" description="Disordered" evidence="7">
    <location>
        <begin position="519"/>
        <end position="543"/>
    </location>
</feature>
<dbReference type="CDD" id="cd00202">
    <property type="entry name" value="ZnF_GATA"/>
    <property type="match status" value="1"/>
</dbReference>
<dbReference type="GO" id="GO:0006355">
    <property type="term" value="P:regulation of DNA-templated transcription"/>
    <property type="evidence" value="ECO:0007669"/>
    <property type="project" value="InterPro"/>
</dbReference>
<evidence type="ECO:0000259" key="8">
    <source>
        <dbReference type="PROSITE" id="PS50114"/>
    </source>
</evidence>
<feature type="compositionally biased region" description="Low complexity" evidence="7">
    <location>
        <begin position="881"/>
        <end position="900"/>
    </location>
</feature>
<gene>
    <name evidence="9" type="ORF">THASP1DRAFT_25645</name>
</gene>
<keyword evidence="3" id="KW-0862">Zinc</keyword>
<keyword evidence="1" id="KW-0479">Metal-binding</keyword>
<proteinExistence type="predicted"/>
<evidence type="ECO:0000256" key="7">
    <source>
        <dbReference type="SAM" id="MobiDB-lite"/>
    </source>
</evidence>
<protein>
    <recommendedName>
        <fullName evidence="8">GATA-type domain-containing protein</fullName>
    </recommendedName>
</protein>
<evidence type="ECO:0000256" key="5">
    <source>
        <dbReference type="ARBA" id="ARBA00023163"/>
    </source>
</evidence>
<dbReference type="SUPFAM" id="SSF57716">
    <property type="entry name" value="Glucocorticoid receptor-like (DNA-binding domain)"/>
    <property type="match status" value="1"/>
</dbReference>
<keyword evidence="2 6" id="KW-0863">Zinc-finger</keyword>
<dbReference type="GO" id="GO:0008270">
    <property type="term" value="F:zinc ion binding"/>
    <property type="evidence" value="ECO:0007669"/>
    <property type="project" value="UniProtKB-KW"/>
</dbReference>
<dbReference type="PANTHER" id="PTHR47172:SF24">
    <property type="entry name" value="GATA ZINC FINGER DOMAIN-CONTAINING PROTEIN 14-RELATED"/>
    <property type="match status" value="1"/>
</dbReference>
<dbReference type="PROSITE" id="PS50114">
    <property type="entry name" value="GATA_ZN_FINGER_2"/>
    <property type="match status" value="1"/>
</dbReference>
<evidence type="ECO:0000256" key="2">
    <source>
        <dbReference type="ARBA" id="ARBA00022771"/>
    </source>
</evidence>
<name>A0A4P9XJK5_9FUNG</name>
<feature type="region of interest" description="Disordered" evidence="7">
    <location>
        <begin position="263"/>
        <end position="284"/>
    </location>
</feature>
<evidence type="ECO:0000256" key="6">
    <source>
        <dbReference type="PROSITE-ProRule" id="PRU00094"/>
    </source>
</evidence>
<evidence type="ECO:0000313" key="10">
    <source>
        <dbReference type="Proteomes" id="UP000271241"/>
    </source>
</evidence>
<feature type="region of interest" description="Disordered" evidence="7">
    <location>
        <begin position="814"/>
        <end position="914"/>
    </location>
</feature>
<accession>A0A4P9XJK5</accession>
<evidence type="ECO:0000256" key="3">
    <source>
        <dbReference type="ARBA" id="ARBA00022833"/>
    </source>
</evidence>
<dbReference type="OrthoDB" id="5595618at2759"/>
<dbReference type="EMBL" id="KZ992992">
    <property type="protein sequence ID" value="RKP05948.1"/>
    <property type="molecule type" value="Genomic_DNA"/>
</dbReference>
<evidence type="ECO:0000256" key="1">
    <source>
        <dbReference type="ARBA" id="ARBA00022723"/>
    </source>
</evidence>
<reference evidence="10" key="1">
    <citation type="journal article" date="2018" name="Nat. Microbiol.">
        <title>Leveraging single-cell genomics to expand the fungal tree of life.</title>
        <authorList>
            <person name="Ahrendt S.R."/>
            <person name="Quandt C.A."/>
            <person name="Ciobanu D."/>
            <person name="Clum A."/>
            <person name="Salamov A."/>
            <person name="Andreopoulos B."/>
            <person name="Cheng J.F."/>
            <person name="Woyke T."/>
            <person name="Pelin A."/>
            <person name="Henrissat B."/>
            <person name="Reynolds N.K."/>
            <person name="Benny G.L."/>
            <person name="Smith M.E."/>
            <person name="James T.Y."/>
            <person name="Grigoriev I.V."/>
        </authorList>
    </citation>
    <scope>NUCLEOTIDE SEQUENCE [LARGE SCALE GENOMIC DNA]</scope>
    <source>
        <strain evidence="10">RSA 1356</strain>
    </source>
</reference>
<dbReference type="PROSITE" id="PS00344">
    <property type="entry name" value="GATA_ZN_FINGER_1"/>
    <property type="match status" value="1"/>
</dbReference>
<keyword evidence="10" id="KW-1185">Reference proteome</keyword>
<dbReference type="PANTHER" id="PTHR47172">
    <property type="entry name" value="OS01G0976800 PROTEIN"/>
    <property type="match status" value="1"/>
</dbReference>
<evidence type="ECO:0000313" key="9">
    <source>
        <dbReference type="EMBL" id="RKP05948.1"/>
    </source>
</evidence>
<dbReference type="SMART" id="SM00401">
    <property type="entry name" value="ZnF_GATA"/>
    <property type="match status" value="1"/>
</dbReference>
<organism evidence="9 10">
    <name type="scientific">Thamnocephalis sphaerospora</name>
    <dbReference type="NCBI Taxonomy" id="78915"/>
    <lineage>
        <taxon>Eukaryota</taxon>
        <taxon>Fungi</taxon>
        <taxon>Fungi incertae sedis</taxon>
        <taxon>Zoopagomycota</taxon>
        <taxon>Zoopagomycotina</taxon>
        <taxon>Zoopagomycetes</taxon>
        <taxon>Zoopagales</taxon>
        <taxon>Sigmoideomycetaceae</taxon>
        <taxon>Thamnocephalis</taxon>
    </lineage>
</organism>
<sequence length="914" mass="97632">MTDLPASTPLGCAAAHVGTQSVHADDNEASTRHRRARCFWALLSNRDMHFLHISPCKSDRHEGADAASRTPTSACLPKEAHVGFSGMDVDAPSKPTAPADCRAADAAHDGAAAVIASEVEPHPRCVDPCRLLGTSFFDHVHPEEVAVARTDLGHFVAQKTFYGSITRCRFRIPEAVLDEAQGVGRTDDEVSDCDGYRAGQRMRFRMNAPILPALSHDALAVPFQSITPLTTPLATRTTCYFDQTSAVPATEAEVAVSPPRSSICSSAGARHTPTSPPTLPTPSITTCEPRASSLNTPATSHMGSSAVDTYVVMDVTMSVVCDTVALAFFHVVDSRCEDCCDALLSPEDIARLSPRLNNLSPPTTPVDAHFSSEMSQTPTLSTRVLQIFTTSTGRPLFTYPQENLRRLTAGSMLPPTDADDWLGQLFHAEDYRKLHEKVTAARCASGHGHEASRHVCSRLRYDTVYGTRVAECVVSSWGQLTFVCTQLVGDEAEMLTQDGTPAGVGETRLVAPVGPLAPAGLAEDASSDEGFGEPLAKRPRAESDSTLQIKIGALDVTTARPVMHRLATTTAVVAPVALPTSVSKSPDTIFSAVAPVAHAHPPVLPLPVLSTSTHLSLKATSADGSGPLSSSFMSINGVQPQPALSDAMVKSAAPTSGYSPTSGARTSMGYVRTINRLAHQSTVPGNPYPQPYYVPSTPEDQRRAPLASPRRPNSYPPNMTALPFTAVSLRQHNSSGQMNSEGKQCESCGTMRSPEWRRGPSGHKTLCNACGLRYSRSLARAGRAQAARNSAQQRQSAEMQLRHMQNEGQMHAALGSHAAAHSRVSAGATGSAPRPPALQISGYNATPMQQSRTWDPLTPQRSEAHDWPAGGEPRPTDRHWASQSHVMSAHAHAHAASVSAPVWSRLADTQQRTR</sequence>
<feature type="region of interest" description="Disordered" evidence="7">
    <location>
        <begin position="679"/>
        <end position="718"/>
    </location>
</feature>
<feature type="domain" description="GATA-type" evidence="8">
    <location>
        <begin position="739"/>
        <end position="774"/>
    </location>
</feature>
<dbReference type="STRING" id="78915.A0A4P9XJK5"/>
<evidence type="ECO:0000256" key="4">
    <source>
        <dbReference type="ARBA" id="ARBA00023015"/>
    </source>
</evidence>
<dbReference type="Proteomes" id="UP000271241">
    <property type="component" value="Unassembled WGS sequence"/>
</dbReference>
<keyword evidence="4" id="KW-0805">Transcription regulation</keyword>
<dbReference type="Gene3D" id="3.30.50.10">
    <property type="entry name" value="Erythroid Transcription Factor GATA-1, subunit A"/>
    <property type="match status" value="1"/>
</dbReference>
<feature type="region of interest" description="Disordered" evidence="7">
    <location>
        <begin position="781"/>
        <end position="800"/>
    </location>
</feature>
<feature type="compositionally biased region" description="Low complexity" evidence="7">
    <location>
        <begin position="781"/>
        <end position="797"/>
    </location>
</feature>
<keyword evidence="5" id="KW-0804">Transcription</keyword>
<dbReference type="InterPro" id="IPR013088">
    <property type="entry name" value="Znf_NHR/GATA"/>
</dbReference>
<dbReference type="AlphaFoldDB" id="A0A4P9XJK5"/>
<dbReference type="GO" id="GO:0043565">
    <property type="term" value="F:sequence-specific DNA binding"/>
    <property type="evidence" value="ECO:0007669"/>
    <property type="project" value="InterPro"/>
</dbReference>